<gene>
    <name evidence="4" type="ORF">FC66_GL001157</name>
</gene>
<dbReference type="AlphaFoldDB" id="A0A0R1HQW4"/>
<evidence type="ECO:0000259" key="3">
    <source>
        <dbReference type="Pfam" id="PF03816"/>
    </source>
</evidence>
<comment type="similarity">
    <text evidence="1">Belongs to the LytR/CpsA/Psr (LCP) family.</text>
</comment>
<dbReference type="Proteomes" id="UP000051450">
    <property type="component" value="Unassembled WGS sequence"/>
</dbReference>
<dbReference type="OrthoDB" id="27330at2"/>
<dbReference type="PANTHER" id="PTHR33392">
    <property type="entry name" value="POLYISOPRENYL-TEICHOIC ACID--PEPTIDOGLYCAN TEICHOIC ACID TRANSFERASE TAGU"/>
    <property type="match status" value="1"/>
</dbReference>
<sequence length="344" mass="37429">MSKNNDFGMPSPINGSSQNKKNKHPILWGLLIFLLLGIGSGGVYAYSVFTHTEKTVAKTYKDTNATKLRNVSSVLSQKKPFSILLMGTDTGALGRSDMGRTDTMIIATVNPSTKKTTLTSIPRDTQVKIDGSGEDSSKINSAYTYGGKDGATLAVNTVQNLLDVPIDFYMLINMGGLEQIVDAVDGVDVKPLLTFDLEGTHYKKGQKIHLTGKQALAYTRMRHSDPMGDYGRQKRQKQIITAIAGKATSVNSLANYKQLLKTIDGNMITDLSFNDMITVETNYGSASESIKSDLLQGTSTAVEGLSYEVPTSDEKKRVSNAIRSELGLKESTQDFTSLEQQLSK</sequence>
<dbReference type="EMBL" id="AZDI01000005">
    <property type="protein sequence ID" value="KRK45698.1"/>
    <property type="molecule type" value="Genomic_DNA"/>
</dbReference>
<dbReference type="PANTHER" id="PTHR33392:SF6">
    <property type="entry name" value="POLYISOPRENYL-TEICHOIC ACID--PEPTIDOGLYCAN TEICHOIC ACID TRANSFERASE TAGU"/>
    <property type="match status" value="1"/>
</dbReference>
<evidence type="ECO:0000313" key="4">
    <source>
        <dbReference type="EMBL" id="KRK45698.1"/>
    </source>
</evidence>
<feature type="region of interest" description="Disordered" evidence="2">
    <location>
        <begin position="1"/>
        <end position="20"/>
    </location>
</feature>
<evidence type="ECO:0000313" key="5">
    <source>
        <dbReference type="Proteomes" id="UP000051450"/>
    </source>
</evidence>
<protein>
    <submittedName>
        <fullName evidence="4">Cell envelope-related transcriptional attenuator</fullName>
    </submittedName>
</protein>
<comment type="caution">
    <text evidence="4">The sequence shown here is derived from an EMBL/GenBank/DDBJ whole genome shotgun (WGS) entry which is preliminary data.</text>
</comment>
<organism evidence="4 5">
    <name type="scientific">Dellaglioa algida DSM 15638</name>
    <dbReference type="NCBI Taxonomy" id="1423719"/>
    <lineage>
        <taxon>Bacteria</taxon>
        <taxon>Bacillati</taxon>
        <taxon>Bacillota</taxon>
        <taxon>Bacilli</taxon>
        <taxon>Lactobacillales</taxon>
        <taxon>Lactobacillaceae</taxon>
        <taxon>Dellaglioa</taxon>
    </lineage>
</organism>
<keyword evidence="5" id="KW-1185">Reference proteome</keyword>
<evidence type="ECO:0000256" key="2">
    <source>
        <dbReference type="SAM" id="MobiDB-lite"/>
    </source>
</evidence>
<proteinExistence type="inferred from homology"/>
<name>A0A0R1HQW4_9LACO</name>
<dbReference type="NCBIfam" id="TIGR00350">
    <property type="entry name" value="lytR_cpsA_psr"/>
    <property type="match status" value="1"/>
</dbReference>
<dbReference type="InterPro" id="IPR050922">
    <property type="entry name" value="LytR/CpsA/Psr_CW_biosynth"/>
</dbReference>
<dbReference type="Pfam" id="PF03816">
    <property type="entry name" value="LytR_cpsA_psr"/>
    <property type="match status" value="1"/>
</dbReference>
<accession>A0A0R1HQW4</accession>
<dbReference type="InterPro" id="IPR004474">
    <property type="entry name" value="LytR_CpsA_psr"/>
</dbReference>
<reference evidence="4 5" key="1">
    <citation type="journal article" date="2015" name="Genome Announc.">
        <title>Expanding the biotechnology potential of lactobacilli through comparative genomics of 213 strains and associated genera.</title>
        <authorList>
            <person name="Sun Z."/>
            <person name="Harris H.M."/>
            <person name="McCann A."/>
            <person name="Guo C."/>
            <person name="Argimon S."/>
            <person name="Zhang W."/>
            <person name="Yang X."/>
            <person name="Jeffery I.B."/>
            <person name="Cooney J.C."/>
            <person name="Kagawa T.F."/>
            <person name="Liu W."/>
            <person name="Song Y."/>
            <person name="Salvetti E."/>
            <person name="Wrobel A."/>
            <person name="Rasinkangas P."/>
            <person name="Parkhill J."/>
            <person name="Rea M.C."/>
            <person name="O'Sullivan O."/>
            <person name="Ritari J."/>
            <person name="Douillard F.P."/>
            <person name="Paul Ross R."/>
            <person name="Yang R."/>
            <person name="Briner A.E."/>
            <person name="Felis G.E."/>
            <person name="de Vos W.M."/>
            <person name="Barrangou R."/>
            <person name="Klaenhammer T.R."/>
            <person name="Caufield P.W."/>
            <person name="Cui Y."/>
            <person name="Zhang H."/>
            <person name="O'Toole P.W."/>
        </authorList>
    </citation>
    <scope>NUCLEOTIDE SEQUENCE [LARGE SCALE GENOMIC DNA]</scope>
    <source>
        <strain evidence="4 5">DSM 15638</strain>
    </source>
</reference>
<evidence type="ECO:0000256" key="1">
    <source>
        <dbReference type="ARBA" id="ARBA00006068"/>
    </source>
</evidence>
<dbReference type="PATRIC" id="fig|1423719.4.peg.1178"/>
<feature type="domain" description="Cell envelope-related transcriptional attenuator" evidence="3">
    <location>
        <begin position="100"/>
        <end position="247"/>
    </location>
</feature>
<dbReference type="STRING" id="1423719.FC66_GL001157"/>
<dbReference type="Gene3D" id="3.40.630.190">
    <property type="entry name" value="LCP protein"/>
    <property type="match status" value="1"/>
</dbReference>
<dbReference type="RefSeq" id="WP_057974216.1">
    <property type="nucleotide sequence ID" value="NZ_AZDI01000005.1"/>
</dbReference>